<evidence type="ECO:0000313" key="3">
    <source>
        <dbReference type="Proteomes" id="UP000774326"/>
    </source>
</evidence>
<feature type="compositionally biased region" description="Polar residues" evidence="1">
    <location>
        <begin position="86"/>
        <end position="98"/>
    </location>
</feature>
<comment type="caution">
    <text evidence="2">The sequence shown here is derived from an EMBL/GenBank/DDBJ whole genome shotgun (WGS) entry which is preliminary data.</text>
</comment>
<organism evidence="2 3">
    <name type="scientific">Wickerhamomyces pijperi</name>
    <name type="common">Yeast</name>
    <name type="synonym">Pichia pijperi</name>
    <dbReference type="NCBI Taxonomy" id="599730"/>
    <lineage>
        <taxon>Eukaryota</taxon>
        <taxon>Fungi</taxon>
        <taxon>Dikarya</taxon>
        <taxon>Ascomycota</taxon>
        <taxon>Saccharomycotina</taxon>
        <taxon>Saccharomycetes</taxon>
        <taxon>Phaffomycetales</taxon>
        <taxon>Wickerhamomycetaceae</taxon>
        <taxon>Wickerhamomyces</taxon>
    </lineage>
</organism>
<feature type="compositionally biased region" description="Low complexity" evidence="1">
    <location>
        <begin position="34"/>
        <end position="49"/>
    </location>
</feature>
<keyword evidence="3" id="KW-1185">Reference proteome</keyword>
<reference evidence="2" key="1">
    <citation type="journal article" date="2021" name="Open Biol.">
        <title>Shared evolutionary footprints suggest mitochondrial oxidative damage underlies multiple complex I losses in fungi.</title>
        <authorList>
            <person name="Schikora-Tamarit M.A."/>
            <person name="Marcet-Houben M."/>
            <person name="Nosek J."/>
            <person name="Gabaldon T."/>
        </authorList>
    </citation>
    <scope>NUCLEOTIDE SEQUENCE</scope>
    <source>
        <strain evidence="2">CBS2887</strain>
    </source>
</reference>
<protein>
    <submittedName>
        <fullName evidence="2">Uncharacterized protein</fullName>
    </submittedName>
</protein>
<evidence type="ECO:0000313" key="2">
    <source>
        <dbReference type="EMBL" id="KAH3685804.1"/>
    </source>
</evidence>
<gene>
    <name evidence="2" type="ORF">WICPIJ_003217</name>
</gene>
<dbReference type="EMBL" id="JAEUBG010001786">
    <property type="protein sequence ID" value="KAH3685804.1"/>
    <property type="molecule type" value="Genomic_DNA"/>
</dbReference>
<feature type="compositionally biased region" description="Basic residues" evidence="1">
    <location>
        <begin position="73"/>
        <end position="85"/>
    </location>
</feature>
<proteinExistence type="predicted"/>
<dbReference type="Proteomes" id="UP000774326">
    <property type="component" value="Unassembled WGS sequence"/>
</dbReference>
<accession>A0A9P8TP28</accession>
<feature type="region of interest" description="Disordered" evidence="1">
    <location>
        <begin position="1"/>
        <end position="113"/>
    </location>
</feature>
<evidence type="ECO:0000256" key="1">
    <source>
        <dbReference type="SAM" id="MobiDB-lite"/>
    </source>
</evidence>
<dbReference type="AlphaFoldDB" id="A0A9P8TP28"/>
<reference evidence="2" key="2">
    <citation type="submission" date="2021-01" db="EMBL/GenBank/DDBJ databases">
        <authorList>
            <person name="Schikora-Tamarit M.A."/>
        </authorList>
    </citation>
    <scope>NUCLEOTIDE SEQUENCE</scope>
    <source>
        <strain evidence="2">CBS2887</strain>
    </source>
</reference>
<name>A0A9P8TP28_WICPI</name>
<sequence length="443" mass="49312">MSEPKPVPASTGGQSSTQQRRRRPSRKPQTNSESQQSQGQGQSQSQKQSRPNRRRTPQHANTEDSSSNPTSSTRRRNPTQRKKQPTSKSNINNQSTQPTKPPQHPQGPSRTSELATLHHKLQQLSKAQITHTNTSSLSKTFKILNKYKFTVPISKSKQLELSKFPDCQYSQFDQNVIRNFNWKVTLSNPHDPQNGYSVLWSVNYLISNAETLLQRDHREFKNLEDLNQRQISSSLNSGGDSVIAEVEIDQEREMTPTFEGQQDQEAGIVQTVLTINAEENPFGIVGFWPSSWTGSFSSSSSSSSPSSITSPIPSHAQPIKACITQPLSFPYNSPLSLTANKSFRSFHSNKSSVASAPSSTNLSDNCPFINCLIMILSSKVPVVRFQSESKRINLDAPIKFNPTPPDLADNKNANCFDVVDLLNFKTIESRSLDGVDPSRRAKV</sequence>